<name>A0AAD3NWU9_9RHOB</name>
<reference evidence="1" key="1">
    <citation type="journal article" date="2014" name="Int. J. Syst. Evol. Microbiol.">
        <title>Complete genome sequence of Corynebacterium casei LMG S-19264T (=DSM 44701T), isolated from a smear-ripened cheese.</title>
        <authorList>
            <consortium name="US DOE Joint Genome Institute (JGI-PGF)"/>
            <person name="Walter F."/>
            <person name="Albersmeier A."/>
            <person name="Kalinowski J."/>
            <person name="Ruckert C."/>
        </authorList>
    </citation>
    <scope>NUCLEOTIDE SEQUENCE</scope>
    <source>
        <strain evidence="1">VKM B-2222</strain>
    </source>
</reference>
<organism evidence="1 2">
    <name type="scientific">Paracoccus kondratievae</name>
    <dbReference type="NCBI Taxonomy" id="135740"/>
    <lineage>
        <taxon>Bacteria</taxon>
        <taxon>Pseudomonadati</taxon>
        <taxon>Pseudomonadota</taxon>
        <taxon>Alphaproteobacteria</taxon>
        <taxon>Rhodobacterales</taxon>
        <taxon>Paracoccaceae</taxon>
        <taxon>Paracoccus</taxon>
    </lineage>
</organism>
<gene>
    <name evidence="1" type="ORF">GCM10017635_08720</name>
</gene>
<reference evidence="1" key="2">
    <citation type="submission" date="2023-01" db="EMBL/GenBank/DDBJ databases">
        <authorList>
            <person name="Sun Q."/>
            <person name="Evtushenko L."/>
        </authorList>
    </citation>
    <scope>NUCLEOTIDE SEQUENCE</scope>
    <source>
        <strain evidence="1">VKM B-2222</strain>
    </source>
</reference>
<keyword evidence="2" id="KW-1185">Reference proteome</keyword>
<dbReference type="AlphaFoldDB" id="A0AAD3NWU9"/>
<protein>
    <submittedName>
        <fullName evidence="1">Uncharacterized protein</fullName>
    </submittedName>
</protein>
<comment type="caution">
    <text evidence="1">The sequence shown here is derived from an EMBL/GenBank/DDBJ whole genome shotgun (WGS) entry which is preliminary data.</text>
</comment>
<evidence type="ECO:0000313" key="2">
    <source>
        <dbReference type="Proteomes" id="UP001143349"/>
    </source>
</evidence>
<dbReference type="RefSeq" id="WP_085501924.1">
    <property type="nucleotide sequence ID" value="NZ_BSFH01000017.1"/>
</dbReference>
<sequence>MYLPPLIHDALIDSAETEGYVPGAIETVMRFDLHSRWCAGVIAECCVTRSRAIATRCVLLLPRRGRRIRKLALHPVLPADVVKSMLGAH</sequence>
<proteinExistence type="predicted"/>
<evidence type="ECO:0000313" key="1">
    <source>
        <dbReference type="EMBL" id="GLK63402.1"/>
    </source>
</evidence>
<accession>A0AAD3NWU9</accession>
<dbReference type="Proteomes" id="UP001143349">
    <property type="component" value="Unassembled WGS sequence"/>
</dbReference>
<dbReference type="EMBL" id="BSFH01000017">
    <property type="protein sequence ID" value="GLK63402.1"/>
    <property type="molecule type" value="Genomic_DNA"/>
</dbReference>